<proteinExistence type="predicted"/>
<gene>
    <name evidence="2" type="ORF">BT63DRAFT_450881</name>
</gene>
<reference evidence="2" key="1">
    <citation type="journal article" date="2020" name="Stud. Mycol.">
        <title>101 Dothideomycetes genomes: a test case for predicting lifestyles and emergence of pathogens.</title>
        <authorList>
            <person name="Haridas S."/>
            <person name="Albert R."/>
            <person name="Binder M."/>
            <person name="Bloem J."/>
            <person name="Labutti K."/>
            <person name="Salamov A."/>
            <person name="Andreopoulos B."/>
            <person name="Baker S."/>
            <person name="Barry K."/>
            <person name="Bills G."/>
            <person name="Bluhm B."/>
            <person name="Cannon C."/>
            <person name="Castanera R."/>
            <person name="Culley D."/>
            <person name="Daum C."/>
            <person name="Ezra D."/>
            <person name="Gonzalez J."/>
            <person name="Henrissat B."/>
            <person name="Kuo A."/>
            <person name="Liang C."/>
            <person name="Lipzen A."/>
            <person name="Lutzoni F."/>
            <person name="Magnuson J."/>
            <person name="Mondo S."/>
            <person name="Nolan M."/>
            <person name="Ohm R."/>
            <person name="Pangilinan J."/>
            <person name="Park H.-J."/>
            <person name="Ramirez L."/>
            <person name="Alfaro M."/>
            <person name="Sun H."/>
            <person name="Tritt A."/>
            <person name="Yoshinaga Y."/>
            <person name="Zwiers L.-H."/>
            <person name="Turgeon B."/>
            <person name="Goodwin S."/>
            <person name="Spatafora J."/>
            <person name="Crous P."/>
            <person name="Grigoriev I."/>
        </authorList>
    </citation>
    <scope>NUCLEOTIDE SEQUENCE</scope>
    <source>
        <strain evidence="2">CBS 115976</strain>
    </source>
</reference>
<feature type="compositionally biased region" description="Low complexity" evidence="1">
    <location>
        <begin position="85"/>
        <end position="105"/>
    </location>
</feature>
<accession>A0A6A6UN44</accession>
<sequence>MNTSPPRGSTNSRLSSPSQSIVPSNPPKANSQMDTTSKPTGSSSSSDALNSTNMSKSATSSGLTFPDDASLLEHSNQSNNFPEHTTGSSSAAPTHTTTPSPLTASVDTSSGQLFPQNYYALYKLARALTKSTKFLLRKTDCPAKLSTTVQSFWQQLLGQVARFLTSHFHLNLCHPLGPSPSCHHLQQPLFITSYHNNFSSTFSNDSLIRTAITASPFLTPFPNRTSTKSSWLSDSNFSKSLTVISILADATRFSLQR</sequence>
<name>A0A6A6UN44_9PEZI</name>
<dbReference type="AlphaFoldDB" id="A0A6A6UN44"/>
<dbReference type="Proteomes" id="UP000799302">
    <property type="component" value="Unassembled WGS sequence"/>
</dbReference>
<feature type="compositionally biased region" description="Polar residues" evidence="1">
    <location>
        <begin position="73"/>
        <end position="83"/>
    </location>
</feature>
<evidence type="ECO:0000313" key="2">
    <source>
        <dbReference type="EMBL" id="KAF2672857.1"/>
    </source>
</evidence>
<feature type="region of interest" description="Disordered" evidence="1">
    <location>
        <begin position="1"/>
        <end position="107"/>
    </location>
</feature>
<feature type="compositionally biased region" description="Polar residues" evidence="1">
    <location>
        <begin position="1"/>
        <end position="63"/>
    </location>
</feature>
<organism evidence="2 3">
    <name type="scientific">Microthyrium microscopicum</name>
    <dbReference type="NCBI Taxonomy" id="703497"/>
    <lineage>
        <taxon>Eukaryota</taxon>
        <taxon>Fungi</taxon>
        <taxon>Dikarya</taxon>
        <taxon>Ascomycota</taxon>
        <taxon>Pezizomycotina</taxon>
        <taxon>Dothideomycetes</taxon>
        <taxon>Dothideomycetes incertae sedis</taxon>
        <taxon>Microthyriales</taxon>
        <taxon>Microthyriaceae</taxon>
        <taxon>Microthyrium</taxon>
    </lineage>
</organism>
<evidence type="ECO:0000256" key="1">
    <source>
        <dbReference type="SAM" id="MobiDB-lite"/>
    </source>
</evidence>
<keyword evidence="3" id="KW-1185">Reference proteome</keyword>
<protein>
    <submittedName>
        <fullName evidence="2">Uncharacterized protein</fullName>
    </submittedName>
</protein>
<evidence type="ECO:0000313" key="3">
    <source>
        <dbReference type="Proteomes" id="UP000799302"/>
    </source>
</evidence>
<dbReference type="EMBL" id="MU004231">
    <property type="protein sequence ID" value="KAF2672857.1"/>
    <property type="molecule type" value="Genomic_DNA"/>
</dbReference>